<keyword evidence="2" id="KW-1185">Reference proteome</keyword>
<dbReference type="RefSeq" id="WP_114366291.1">
    <property type="nucleotide sequence ID" value="NZ_BHZF01000003.1"/>
</dbReference>
<accession>A0A369A1P6</accession>
<sequence>MSIRLTTCYLVSLLFLLHSACKKDSEIIIPVHQATLGIIRDFKDFKRCLSSDGDTFVARHKSDTTFMAGETVNNQRPVFQVIRHILYISEIDLEITFEITADYHPDQLTRIHDKVLMKIVSNDKFNEMTLVTLPKDWVCLNNCEYKSSLELLGQTYQSVLCMRLPEHPNIYYSIGNDGKFAGFSCSAGKIYRWID</sequence>
<protein>
    <submittedName>
        <fullName evidence="1">Uncharacterized protein</fullName>
    </submittedName>
</protein>
<evidence type="ECO:0000313" key="2">
    <source>
        <dbReference type="Proteomes" id="UP000253517"/>
    </source>
</evidence>
<dbReference type="AlphaFoldDB" id="A0A369A1P6"/>
<proteinExistence type="predicted"/>
<gene>
    <name evidence="1" type="ORF">DES35_103103</name>
</gene>
<evidence type="ECO:0000313" key="1">
    <source>
        <dbReference type="EMBL" id="RCX03222.1"/>
    </source>
</evidence>
<dbReference type="Proteomes" id="UP000253517">
    <property type="component" value="Unassembled WGS sequence"/>
</dbReference>
<reference evidence="1 2" key="1">
    <citation type="submission" date="2018-07" db="EMBL/GenBank/DDBJ databases">
        <title>Genomic Encyclopedia of Type Strains, Phase IV (KMG-IV): sequencing the most valuable type-strain genomes for metagenomic binning, comparative biology and taxonomic classification.</title>
        <authorList>
            <person name="Goeker M."/>
        </authorList>
    </citation>
    <scope>NUCLEOTIDE SEQUENCE [LARGE SCALE GENOMIC DNA]</scope>
    <source>
        <strain evidence="1 2">DSM 21410</strain>
    </source>
</reference>
<dbReference type="EMBL" id="QPJS01000003">
    <property type="protein sequence ID" value="RCX03222.1"/>
    <property type="molecule type" value="Genomic_DNA"/>
</dbReference>
<name>A0A369A1P6_9FLAO</name>
<organism evidence="1 2">
    <name type="scientific">Schleiferia thermophila</name>
    <dbReference type="NCBI Taxonomy" id="884107"/>
    <lineage>
        <taxon>Bacteria</taxon>
        <taxon>Pseudomonadati</taxon>
        <taxon>Bacteroidota</taxon>
        <taxon>Flavobacteriia</taxon>
        <taxon>Flavobacteriales</taxon>
        <taxon>Schleiferiaceae</taxon>
        <taxon>Schleiferia</taxon>
    </lineage>
</organism>
<comment type="caution">
    <text evidence="1">The sequence shown here is derived from an EMBL/GenBank/DDBJ whole genome shotgun (WGS) entry which is preliminary data.</text>
</comment>